<comment type="catalytic activity">
    <reaction evidence="3">
        <text>L-tyrosyl-[protein] + ATP = O-phospho-L-tyrosyl-[protein] + ADP + H(+)</text>
        <dbReference type="Rhea" id="RHEA:10596"/>
        <dbReference type="Rhea" id="RHEA-COMP:10136"/>
        <dbReference type="Rhea" id="RHEA-COMP:20101"/>
        <dbReference type="ChEBI" id="CHEBI:15378"/>
        <dbReference type="ChEBI" id="CHEBI:30616"/>
        <dbReference type="ChEBI" id="CHEBI:46858"/>
        <dbReference type="ChEBI" id="CHEBI:61978"/>
        <dbReference type="ChEBI" id="CHEBI:456216"/>
        <dbReference type="EC" id="2.7.10.1"/>
    </reaction>
</comment>
<dbReference type="PROSITE" id="PS00109">
    <property type="entry name" value="PROTEIN_KINASE_TYR"/>
    <property type="match status" value="1"/>
</dbReference>
<evidence type="ECO:0000256" key="4">
    <source>
        <dbReference type="PROSITE-ProRule" id="PRU00043"/>
    </source>
</evidence>
<dbReference type="InterPro" id="IPR002126">
    <property type="entry name" value="Cadherin-like_dom"/>
</dbReference>
<dbReference type="InterPro" id="IPR008266">
    <property type="entry name" value="Tyr_kinase_AS"/>
</dbReference>
<dbReference type="CDD" id="cd11304">
    <property type="entry name" value="Cadherin_repeat"/>
    <property type="match status" value="1"/>
</dbReference>
<dbReference type="InterPro" id="IPR000719">
    <property type="entry name" value="Prot_kinase_dom"/>
</dbReference>
<keyword evidence="6" id="KW-1133">Transmembrane helix</keyword>
<protein>
    <submittedName>
        <fullName evidence="10">Proto-oncogene tyrosine-protein kinase receptor Ret isoform X2</fullName>
    </submittedName>
    <submittedName>
        <fullName evidence="11">Proto-oncogene tyrosine-protein kinase receptor Ret isoform X3</fullName>
    </submittedName>
    <submittedName>
        <fullName evidence="12">Proto-oncogene tyrosine-protein kinase receptor Ret isoform X4</fullName>
    </submittedName>
    <submittedName>
        <fullName evidence="13">Proto-oncogene tyrosine-protein kinase receptor Ret isoform X6</fullName>
    </submittedName>
</protein>
<dbReference type="PROSITE" id="PS50011">
    <property type="entry name" value="PROTEIN_KINASE_DOM"/>
    <property type="match status" value="1"/>
</dbReference>
<evidence type="ECO:0000313" key="12">
    <source>
        <dbReference type="RefSeq" id="XP_049302561.1"/>
    </source>
</evidence>
<organism evidence="9 13">
    <name type="scientific">Bactrocera dorsalis</name>
    <name type="common">Oriental fruit fly</name>
    <name type="synonym">Dacus dorsalis</name>
    <dbReference type="NCBI Taxonomy" id="27457"/>
    <lineage>
        <taxon>Eukaryota</taxon>
        <taxon>Metazoa</taxon>
        <taxon>Ecdysozoa</taxon>
        <taxon>Arthropoda</taxon>
        <taxon>Hexapoda</taxon>
        <taxon>Insecta</taxon>
        <taxon>Pterygota</taxon>
        <taxon>Neoptera</taxon>
        <taxon>Endopterygota</taxon>
        <taxon>Diptera</taxon>
        <taxon>Brachycera</taxon>
        <taxon>Muscomorpha</taxon>
        <taxon>Tephritoidea</taxon>
        <taxon>Tephritidae</taxon>
        <taxon>Bactrocera</taxon>
        <taxon>Bactrocera</taxon>
    </lineage>
</organism>
<feature type="transmembrane region" description="Helical" evidence="6">
    <location>
        <begin position="721"/>
        <end position="740"/>
    </location>
</feature>
<evidence type="ECO:0000313" key="13">
    <source>
        <dbReference type="RefSeq" id="XP_049302563.1"/>
    </source>
</evidence>
<dbReference type="SMART" id="SM00219">
    <property type="entry name" value="TyrKc"/>
    <property type="match status" value="1"/>
</dbReference>
<reference evidence="9 10" key="1">
    <citation type="submission" date="2025-05" db="UniProtKB">
        <authorList>
            <consortium name="RefSeq"/>
        </authorList>
    </citation>
    <scope>NUCLEOTIDE SEQUENCE [LARGE SCALE GENOMIC DNA]</scope>
    <source>
        <tissue evidence="10 11">Adult</tissue>
    </source>
</reference>
<dbReference type="SUPFAM" id="SSF56112">
    <property type="entry name" value="Protein kinase-like (PK-like)"/>
    <property type="match status" value="1"/>
</dbReference>
<evidence type="ECO:0000313" key="11">
    <source>
        <dbReference type="RefSeq" id="XP_049302560.1"/>
    </source>
</evidence>
<keyword evidence="9" id="KW-1185">Reference proteome</keyword>
<keyword evidence="5" id="KW-0547">Nucleotide-binding</keyword>
<dbReference type="RefSeq" id="XP_049302563.1">
    <property type="nucleotide sequence ID" value="XM_049446606.1"/>
</dbReference>
<dbReference type="InterPro" id="IPR050122">
    <property type="entry name" value="RTK"/>
</dbReference>
<dbReference type="PANTHER" id="PTHR24416">
    <property type="entry name" value="TYROSINE-PROTEIN KINASE RECEPTOR"/>
    <property type="match status" value="1"/>
</dbReference>
<keyword evidence="5" id="KW-0067">ATP-binding</keyword>
<dbReference type="PRINTS" id="PR00109">
    <property type="entry name" value="TYRKINASE"/>
</dbReference>
<dbReference type="InterPro" id="IPR020635">
    <property type="entry name" value="Tyr_kinase_cat_dom"/>
</dbReference>
<dbReference type="RefSeq" id="XP_049302559.1">
    <property type="nucleotide sequence ID" value="XM_049446602.1"/>
</dbReference>
<evidence type="ECO:0000259" key="8">
    <source>
        <dbReference type="PROSITE" id="PS50268"/>
    </source>
</evidence>
<dbReference type="Pfam" id="PF22540">
    <property type="entry name" value="RET_CRD"/>
    <property type="match status" value="1"/>
</dbReference>
<dbReference type="InterPro" id="IPR020894">
    <property type="entry name" value="Cadherin_CS"/>
</dbReference>
<dbReference type="GeneID" id="105234141"/>
<dbReference type="PROSITE" id="PS00107">
    <property type="entry name" value="PROTEIN_KINASE_ATP"/>
    <property type="match status" value="1"/>
</dbReference>
<dbReference type="Pfam" id="PF07714">
    <property type="entry name" value="PK_Tyr_Ser-Thr"/>
    <property type="match status" value="1"/>
</dbReference>
<evidence type="ECO:0000256" key="2">
    <source>
        <dbReference type="ARBA" id="ARBA00023136"/>
    </source>
</evidence>
<feature type="domain" description="Protein kinase" evidence="7">
    <location>
        <begin position="798"/>
        <end position="1073"/>
    </location>
</feature>
<keyword evidence="2 6" id="KW-0472">Membrane</keyword>
<dbReference type="Gene3D" id="1.10.510.10">
    <property type="entry name" value="Transferase(Phosphotransferase) domain 1"/>
    <property type="match status" value="1"/>
</dbReference>
<dbReference type="PROSITE" id="PS50268">
    <property type="entry name" value="CADHERIN_2"/>
    <property type="match status" value="1"/>
</dbReference>
<keyword evidence="10 11" id="KW-0675">Receptor</keyword>
<dbReference type="InterPro" id="IPR001245">
    <property type="entry name" value="Ser-Thr/Tyr_kinase_cat_dom"/>
</dbReference>
<evidence type="ECO:0000256" key="6">
    <source>
        <dbReference type="SAM" id="Phobius"/>
    </source>
</evidence>
<evidence type="ECO:0000256" key="1">
    <source>
        <dbReference type="ARBA" id="ARBA00004167"/>
    </source>
</evidence>
<evidence type="ECO:0000313" key="9">
    <source>
        <dbReference type="Proteomes" id="UP001652620"/>
    </source>
</evidence>
<keyword evidence="6" id="KW-0812">Transmembrane</keyword>
<feature type="binding site" evidence="5">
    <location>
        <position position="832"/>
    </location>
    <ligand>
        <name>ATP</name>
        <dbReference type="ChEBI" id="CHEBI:30616"/>
    </ligand>
</feature>
<proteinExistence type="predicted"/>
<dbReference type="InterPro" id="IPR011009">
    <property type="entry name" value="Kinase-like_dom_sf"/>
</dbReference>
<evidence type="ECO:0000313" key="10">
    <source>
        <dbReference type="RefSeq" id="XP_049302559.1"/>
    </source>
</evidence>
<keyword evidence="10 11" id="KW-0418">Kinase</keyword>
<evidence type="ECO:0000259" key="7">
    <source>
        <dbReference type="PROSITE" id="PS50011"/>
    </source>
</evidence>
<keyword evidence="4" id="KW-0106">Calcium</keyword>
<dbReference type="Gene3D" id="3.30.200.20">
    <property type="entry name" value="Phosphorylase Kinase, domain 1"/>
    <property type="match status" value="1"/>
</dbReference>
<feature type="domain" description="Cadherin" evidence="8">
    <location>
        <begin position="207"/>
        <end position="280"/>
    </location>
</feature>
<dbReference type="InterPro" id="IPR055162">
    <property type="entry name" value="RET_CRD"/>
</dbReference>
<name>A0ABM3J003_BACDO</name>
<dbReference type="RefSeq" id="XP_049302560.1">
    <property type="nucleotide sequence ID" value="XM_049446603.1"/>
</dbReference>
<dbReference type="RefSeq" id="XP_049302561.1">
    <property type="nucleotide sequence ID" value="XM_049446604.1"/>
</dbReference>
<dbReference type="PANTHER" id="PTHR24416:SF617">
    <property type="entry name" value="RET ONCOGENE, ISOFORM A"/>
    <property type="match status" value="1"/>
</dbReference>
<accession>A0ABM3J003</accession>
<dbReference type="GO" id="GO:0016301">
    <property type="term" value="F:kinase activity"/>
    <property type="evidence" value="ECO:0007669"/>
    <property type="project" value="UniProtKB-KW"/>
</dbReference>
<evidence type="ECO:0000256" key="5">
    <source>
        <dbReference type="PROSITE-ProRule" id="PRU10141"/>
    </source>
</evidence>
<sequence length="1281" mass="142930">MPVSVNYRCRLCTDSLIAVILALRLLLFLTRVGHSTCHDPVVYFPMSAVKLNLPFNEKSQSIFSKIPIGRFQILPVGKDNEDRTKEYLYTLDNNELLHVNGSTGEVFMKDDYQTTQKKTKIILTAIPRNEHKAALDKIPQMTLEVTPQAEAEYCANLENVCFWDAAQYTIVEDATAEESEQMSAFENLRVGTLNPRATRYLCPTMDVKYTLTSGDKYFTLKNNEIYTKVPLDYEYFNTTEVKNFAVNVACTIKMSDDKTLVFNRTLHVALLDRNDNGPELQNEGVYNFLLDNPHFKQGDTIGNKIIFTDRDSLRSNAHLTYQIFNDTSELVRPDCTAYEADHTGKIKSIFSCQILFARNGILSQTSYCFSLVASDHTVNANTIKTAKANICLSSDPSKIHEADRPRVLELRQQRGMSRRLTNVADSILENDNKGFLAPSILSTYPKDVFLHRTAMSYSRVAQPENYQSLMEMSEVRFTIAEDRSGAFGITTSAGIIYVKDTAALEKSLETVYFLNITWHDSYQRSFVVNVHLVDGQANNATCEHKIKSRSQTCAQIKYQKQCTKFCGLGTSGGACVWRGSNAGFFGRNYASCVPDATYCTDNVCDPLEELNAFICPQDCVGAGKIMGPHTSNPNKRGIYSASGTCTCEDNGKCMCAPLDDEEPRPKRKRKNDTKSLDVNKLTKFGGTDITQSAQNNLNNGVIEHDAMSIHVAGFTCGRSCILLAITCPILLIVLLICLIATQRNLIRRTRGKEALSQKSSANGDCDVRNGDVPLMQLESGLAKFDTVDSKWEFDRAKLQLDVVLGEGEFGKVMKAYASNIADIPGVTTVAVKMLKSGANSVEYMALLSEFQLLQEVSHPNVIKLLGACTKGDAPMIIIEYAKYGSLRSYLRLSRKIECSGVDFTDGVEPITVKNILSFAWQICKGMAYLTEIKLVHRDLAARNVLLADGKICKVSDFGLTRDVYEDDAYLKRSRDRVPVKWMAPESLADHVYTTKSDVWAFGVLCWELITLGASPYPGIPPQNLYHLLKTGYRMEKPENCSEEIYSIVRTCWIDDPNARPSFKYLASQFEKLLGNNAKFIEMESSAISNPMYCIDEAKLIGASQPDLTACLEQQLGEPDPLDHLWQSPKICYDTQECPSSREFSTNFSMEFQQTPPPPGYDVPRPLIETATTEQTLRYENDLRFPLNIRKSVCNGSITSNSQNGSKAGGGYGVGAEADGSDGVAAHYSMPVKRGRSYVDMTNKTFIPDNLDGDEFEKHLSKTISFRFSSQLNLKEQDLGAV</sequence>
<dbReference type="PROSITE" id="PS00232">
    <property type="entry name" value="CADHERIN_1"/>
    <property type="match status" value="1"/>
</dbReference>
<gene>
    <name evidence="10 11 12 13" type="primary">LOC105234141</name>
</gene>
<dbReference type="Gene3D" id="2.60.40.60">
    <property type="entry name" value="Cadherins"/>
    <property type="match status" value="1"/>
</dbReference>
<dbReference type="InterPro" id="IPR017441">
    <property type="entry name" value="Protein_kinase_ATP_BS"/>
</dbReference>
<keyword evidence="10 11" id="KW-0808">Transferase</keyword>
<dbReference type="Proteomes" id="UP001652620">
    <property type="component" value="Chromosome 1"/>
</dbReference>
<comment type="subcellular location">
    <subcellularLocation>
        <location evidence="1">Membrane</location>
        <topology evidence="1">Single-pass membrane protein</topology>
    </subcellularLocation>
</comment>
<evidence type="ECO:0000256" key="3">
    <source>
        <dbReference type="ARBA" id="ARBA00051243"/>
    </source>
</evidence>